<reference evidence="6 7" key="1">
    <citation type="submission" date="2021-06" db="EMBL/GenBank/DDBJ databases">
        <authorList>
            <person name="Sun Q."/>
            <person name="Li D."/>
        </authorList>
    </citation>
    <scope>NUCLEOTIDE SEQUENCE [LARGE SCALE GENOMIC DNA]</scope>
    <source>
        <strain evidence="6 7">MSJ-40</strain>
    </source>
</reference>
<evidence type="ECO:0000313" key="7">
    <source>
        <dbReference type="Proteomes" id="UP000749471"/>
    </source>
</evidence>
<evidence type="ECO:0000256" key="3">
    <source>
        <dbReference type="ARBA" id="ARBA00022989"/>
    </source>
</evidence>
<dbReference type="Pfam" id="PF01925">
    <property type="entry name" value="TauE"/>
    <property type="match status" value="1"/>
</dbReference>
<evidence type="ECO:0000313" key="6">
    <source>
        <dbReference type="EMBL" id="MBU5438215.1"/>
    </source>
</evidence>
<keyword evidence="2 5" id="KW-0812">Transmembrane</keyword>
<organism evidence="6 7">
    <name type="scientific">Tissierella simiarum</name>
    <dbReference type="NCBI Taxonomy" id="2841534"/>
    <lineage>
        <taxon>Bacteria</taxon>
        <taxon>Bacillati</taxon>
        <taxon>Bacillota</taxon>
        <taxon>Tissierellia</taxon>
        <taxon>Tissierellales</taxon>
        <taxon>Tissierellaceae</taxon>
        <taxon>Tissierella</taxon>
    </lineage>
</organism>
<keyword evidence="3 5" id="KW-1133">Transmembrane helix</keyword>
<comment type="caution">
    <text evidence="6">The sequence shown here is derived from an EMBL/GenBank/DDBJ whole genome shotgun (WGS) entry which is preliminary data.</text>
</comment>
<feature type="transmembrane region" description="Helical" evidence="5">
    <location>
        <begin position="41"/>
        <end position="59"/>
    </location>
</feature>
<protein>
    <recommendedName>
        <fullName evidence="5">Probable membrane transporter protein</fullName>
    </recommendedName>
</protein>
<sequence>MKLIFIGFLSGIISGMGIGGGTILIPSLVLFSNLAQQEAQGINLIVFIPVAVIALITHYKEGNIDFKFAKLIILGGTVGAIIGSIIAIRVDPLGLKKYFGVFLLIVGIFELFKKKK</sequence>
<dbReference type="Proteomes" id="UP000749471">
    <property type="component" value="Unassembled WGS sequence"/>
</dbReference>
<evidence type="ECO:0000256" key="1">
    <source>
        <dbReference type="ARBA" id="ARBA00004141"/>
    </source>
</evidence>
<comment type="similarity">
    <text evidence="5">Belongs to the 4-toluene sulfonate uptake permease (TSUP) (TC 2.A.102) family.</text>
</comment>
<keyword evidence="5" id="KW-1003">Cell membrane</keyword>
<evidence type="ECO:0000256" key="5">
    <source>
        <dbReference type="RuleBase" id="RU363041"/>
    </source>
</evidence>
<accession>A0ABS6E5K9</accession>
<feature type="transmembrane region" description="Helical" evidence="5">
    <location>
        <begin position="71"/>
        <end position="89"/>
    </location>
</feature>
<feature type="transmembrane region" description="Helical" evidence="5">
    <location>
        <begin position="95"/>
        <end position="112"/>
    </location>
</feature>
<dbReference type="PANTHER" id="PTHR43483:SF3">
    <property type="entry name" value="MEMBRANE TRANSPORTER PROTEIN HI_0806-RELATED"/>
    <property type="match status" value="1"/>
</dbReference>
<keyword evidence="4 5" id="KW-0472">Membrane</keyword>
<comment type="subcellular location">
    <subcellularLocation>
        <location evidence="5">Cell membrane</location>
        <topology evidence="5">Multi-pass membrane protein</topology>
    </subcellularLocation>
    <subcellularLocation>
        <location evidence="1">Membrane</location>
        <topology evidence="1">Multi-pass membrane protein</topology>
    </subcellularLocation>
</comment>
<name>A0ABS6E5K9_9FIRM</name>
<dbReference type="EMBL" id="JAHLPM010000007">
    <property type="protein sequence ID" value="MBU5438215.1"/>
    <property type="molecule type" value="Genomic_DNA"/>
</dbReference>
<proteinExistence type="inferred from homology"/>
<keyword evidence="7" id="KW-1185">Reference proteome</keyword>
<dbReference type="PANTHER" id="PTHR43483">
    <property type="entry name" value="MEMBRANE TRANSPORTER PROTEIN HI_0806-RELATED"/>
    <property type="match status" value="1"/>
</dbReference>
<evidence type="ECO:0000256" key="4">
    <source>
        <dbReference type="ARBA" id="ARBA00023136"/>
    </source>
</evidence>
<dbReference type="RefSeq" id="WP_216519141.1">
    <property type="nucleotide sequence ID" value="NZ_JAHLPM010000007.1"/>
</dbReference>
<dbReference type="InterPro" id="IPR002781">
    <property type="entry name" value="TM_pro_TauE-like"/>
</dbReference>
<gene>
    <name evidence="6" type="ORF">KQI42_09355</name>
</gene>
<evidence type="ECO:0000256" key="2">
    <source>
        <dbReference type="ARBA" id="ARBA00022692"/>
    </source>
</evidence>